<proteinExistence type="predicted"/>
<dbReference type="Proteomes" id="UP000239458">
    <property type="component" value="Unassembled WGS sequence"/>
</dbReference>
<name>A0A2S9DI28_PSECE</name>
<evidence type="ECO:0000313" key="1">
    <source>
        <dbReference type="EMBL" id="PRB98301.1"/>
    </source>
</evidence>
<sequence length="115" mass="12800">MRGCLHILYLFGHHHGAHRSVLKHLQQAWAWHNNFGTGGRELIAPLPCRSLWFGAGEPFAVFLVGDSGPIQALQHPYRFLPIGLENGCHPRARFGLSKNALVQPNASKKALEFLV</sequence>
<reference evidence="1 2" key="1">
    <citation type="submission" date="2017-09" db="EMBL/GenBank/DDBJ databases">
        <title>Genomic, metabolic, and phenotypic characteristics of bacterial isolates from the natural microbiome of the model nematode Caenorhabditis elegans.</title>
        <authorList>
            <person name="Zimmermann J."/>
            <person name="Obeng N."/>
            <person name="Yang W."/>
            <person name="Obeng O."/>
            <person name="Kissoyan K."/>
            <person name="Pees B."/>
            <person name="Dirksen P."/>
            <person name="Hoppner M."/>
            <person name="Franke A."/>
            <person name="Rosenstiel P."/>
            <person name="Leippe M."/>
            <person name="Dierking K."/>
            <person name="Kaleta C."/>
            <person name="Schulenburg H."/>
        </authorList>
    </citation>
    <scope>NUCLEOTIDE SEQUENCE [LARGE SCALE GENOMIC DNA]</scope>
    <source>
        <strain evidence="1 2">MYb184</strain>
    </source>
</reference>
<dbReference type="EMBL" id="PCQE01000039">
    <property type="protein sequence ID" value="PRB98301.1"/>
    <property type="molecule type" value="Genomic_DNA"/>
</dbReference>
<accession>A0A2S9DI28</accession>
<organism evidence="1 2">
    <name type="scientific">Pseudomonas cedrina</name>
    <dbReference type="NCBI Taxonomy" id="651740"/>
    <lineage>
        <taxon>Bacteria</taxon>
        <taxon>Pseudomonadati</taxon>
        <taxon>Pseudomonadota</taxon>
        <taxon>Gammaproteobacteria</taxon>
        <taxon>Pseudomonadales</taxon>
        <taxon>Pseudomonadaceae</taxon>
        <taxon>Pseudomonas</taxon>
    </lineage>
</organism>
<gene>
    <name evidence="1" type="ORF">CQ006_20025</name>
</gene>
<protein>
    <submittedName>
        <fullName evidence="1">Uncharacterized protein</fullName>
    </submittedName>
</protein>
<comment type="caution">
    <text evidence="1">The sequence shown here is derived from an EMBL/GenBank/DDBJ whole genome shotgun (WGS) entry which is preliminary data.</text>
</comment>
<dbReference type="AlphaFoldDB" id="A0A2S9DI28"/>
<evidence type="ECO:0000313" key="2">
    <source>
        <dbReference type="Proteomes" id="UP000239458"/>
    </source>
</evidence>